<protein>
    <submittedName>
        <fullName evidence="1">Uncharacterized protein</fullName>
    </submittedName>
</protein>
<sequence>MIKKEEKDI</sequence>
<evidence type="ECO:0000313" key="2">
    <source>
        <dbReference type="Proteomes" id="UP000292052"/>
    </source>
</evidence>
<keyword evidence="2" id="KW-1185">Reference proteome</keyword>
<evidence type="ECO:0000313" key="1">
    <source>
        <dbReference type="EMBL" id="RZB39688.1"/>
    </source>
</evidence>
<reference evidence="1 2" key="1">
    <citation type="submission" date="2017-03" db="EMBL/GenBank/DDBJ databases">
        <title>Genome of the blue death feigning beetle - Asbolus verrucosus.</title>
        <authorList>
            <person name="Rider S.D."/>
        </authorList>
    </citation>
    <scope>NUCLEOTIDE SEQUENCE [LARGE SCALE GENOMIC DNA]</scope>
    <source>
        <strain evidence="1">Butters</strain>
        <tissue evidence="1">Head and leg muscle</tissue>
    </source>
</reference>
<comment type="caution">
    <text evidence="1">The sequence shown here is derived from an EMBL/GenBank/DDBJ whole genome shotgun (WGS) entry which is preliminary data.</text>
</comment>
<organism evidence="1 2">
    <name type="scientific">Asbolus verrucosus</name>
    <name type="common">Desert ironclad beetle</name>
    <dbReference type="NCBI Taxonomy" id="1661398"/>
    <lineage>
        <taxon>Eukaryota</taxon>
        <taxon>Metazoa</taxon>
        <taxon>Ecdysozoa</taxon>
        <taxon>Arthropoda</taxon>
        <taxon>Hexapoda</taxon>
        <taxon>Insecta</taxon>
        <taxon>Pterygota</taxon>
        <taxon>Neoptera</taxon>
        <taxon>Endopterygota</taxon>
        <taxon>Coleoptera</taxon>
        <taxon>Polyphaga</taxon>
        <taxon>Cucujiformia</taxon>
        <taxon>Tenebrionidae</taxon>
        <taxon>Pimeliinae</taxon>
        <taxon>Asbolus</taxon>
    </lineage>
</organism>
<dbReference type="EMBL" id="QDEB01126023">
    <property type="protein sequence ID" value="RZB39688.1"/>
    <property type="molecule type" value="Genomic_DNA"/>
</dbReference>
<gene>
    <name evidence="1" type="ORF">BDFB_013285</name>
</gene>
<accession>A0A482V953</accession>
<name>A0A482V953_ASBVE</name>
<dbReference type="Proteomes" id="UP000292052">
    <property type="component" value="Unassembled WGS sequence"/>
</dbReference>
<proteinExistence type="predicted"/>